<comment type="pathway">
    <text evidence="2">Carbohydrate degradation; pentose phosphate pathway; D-ribose 5-phosphate from D-ribulose 5-phosphate (non-oxidative stage): step 1/1.</text>
</comment>
<dbReference type="Pfam" id="PF06026">
    <property type="entry name" value="Rib_5-P_isom_A"/>
    <property type="match status" value="1"/>
</dbReference>
<dbReference type="NCBIfam" id="TIGR00021">
    <property type="entry name" value="rpiA"/>
    <property type="match status" value="1"/>
</dbReference>
<evidence type="ECO:0000256" key="3">
    <source>
        <dbReference type="ARBA" id="ARBA00008088"/>
    </source>
</evidence>
<dbReference type="FunCoup" id="A0A7M7KTH2">
    <property type="interactions" value="1684"/>
</dbReference>
<dbReference type="InterPro" id="IPR037171">
    <property type="entry name" value="NagB/RpiA_transferase-like"/>
</dbReference>
<dbReference type="GO" id="GO:0005737">
    <property type="term" value="C:cytoplasm"/>
    <property type="evidence" value="ECO:0007669"/>
    <property type="project" value="TreeGrafter"/>
</dbReference>
<evidence type="ECO:0000256" key="4">
    <source>
        <dbReference type="ARBA" id="ARBA00011959"/>
    </source>
</evidence>
<organism evidence="7 8">
    <name type="scientific">Varroa destructor</name>
    <name type="common">Honeybee mite</name>
    <dbReference type="NCBI Taxonomy" id="109461"/>
    <lineage>
        <taxon>Eukaryota</taxon>
        <taxon>Metazoa</taxon>
        <taxon>Ecdysozoa</taxon>
        <taxon>Arthropoda</taxon>
        <taxon>Chelicerata</taxon>
        <taxon>Arachnida</taxon>
        <taxon>Acari</taxon>
        <taxon>Parasitiformes</taxon>
        <taxon>Mesostigmata</taxon>
        <taxon>Gamasina</taxon>
        <taxon>Dermanyssoidea</taxon>
        <taxon>Varroidae</taxon>
        <taxon>Varroa</taxon>
    </lineage>
</organism>
<dbReference type="CDD" id="cd01398">
    <property type="entry name" value="RPI_A"/>
    <property type="match status" value="1"/>
</dbReference>
<evidence type="ECO:0000256" key="6">
    <source>
        <dbReference type="ARBA" id="ARBA00029734"/>
    </source>
</evidence>
<name>A0A7M7KTH2_VARDE</name>
<dbReference type="PANTHER" id="PTHR11934">
    <property type="entry name" value="RIBOSE-5-PHOSPHATE ISOMERASE"/>
    <property type="match status" value="1"/>
</dbReference>
<dbReference type="GO" id="GO:0009052">
    <property type="term" value="P:pentose-phosphate shunt, non-oxidative branch"/>
    <property type="evidence" value="ECO:0007669"/>
    <property type="project" value="InterPro"/>
</dbReference>
<dbReference type="SUPFAM" id="SSF75445">
    <property type="entry name" value="D-ribose-5-phosphate isomerase (RpiA), lid domain"/>
    <property type="match status" value="1"/>
</dbReference>
<dbReference type="FunFam" id="3.40.50.1360:FF:000001">
    <property type="entry name" value="Ribose-5-phosphate isomerase A"/>
    <property type="match status" value="1"/>
</dbReference>
<dbReference type="InParanoid" id="A0A7M7KTH2"/>
<dbReference type="OrthoDB" id="1555531at2759"/>
<dbReference type="PANTHER" id="PTHR11934:SF0">
    <property type="entry name" value="RIBOSE-5-PHOSPHATE ISOMERASE"/>
    <property type="match status" value="1"/>
</dbReference>
<comment type="similarity">
    <text evidence="3">Belongs to the ribose 5-phosphate isomerase family.</text>
</comment>
<sequence>MLRFCSWSVDELCCLVRSSILAVRSTIVPFSVADISTISKCTGKCLLSQRFPEHQRHQLVRDSLSSHLPSRTMSSNVNLVEKAKKAAAHAAVDNHVKSNFAMGIGSGSTVVYAVERLAERIKGGELSNIVCVPTSFQAQQLIRAHKLTLTDLEETPELDITIDGTDEADAHLTCIKGGGGCLTQEKIVAAASSKFVIVADYRKDSTHLGEHWKKGIPVEVLPMAYVPSMNKINKILACRPVLRYAVNKMGPVITDNGNFILDCPFPSDKKIDWEETSVKMKMIPGVVETGLFFGMAEIAYYGQQDGSVKIVRTAGKYS</sequence>
<dbReference type="AlphaFoldDB" id="A0A7M7KTH2"/>
<dbReference type="HAMAP" id="MF_00170">
    <property type="entry name" value="Rib_5P_isom_A"/>
    <property type="match status" value="1"/>
</dbReference>
<evidence type="ECO:0000256" key="2">
    <source>
        <dbReference type="ARBA" id="ARBA00004988"/>
    </source>
</evidence>
<evidence type="ECO:0000256" key="1">
    <source>
        <dbReference type="ARBA" id="ARBA00001713"/>
    </source>
</evidence>
<evidence type="ECO:0000313" key="8">
    <source>
        <dbReference type="Proteomes" id="UP000594260"/>
    </source>
</evidence>
<dbReference type="CTD" id="246599"/>
<keyword evidence="8" id="KW-1185">Reference proteome</keyword>
<proteinExistence type="inferred from homology"/>
<dbReference type="GO" id="GO:0006014">
    <property type="term" value="P:D-ribose metabolic process"/>
    <property type="evidence" value="ECO:0007669"/>
    <property type="project" value="TreeGrafter"/>
</dbReference>
<evidence type="ECO:0000256" key="5">
    <source>
        <dbReference type="ARBA" id="ARBA00023235"/>
    </source>
</evidence>
<dbReference type="UniPathway" id="UPA00115">
    <property type="reaction ID" value="UER00412"/>
</dbReference>
<dbReference type="Gene3D" id="3.40.50.1360">
    <property type="match status" value="1"/>
</dbReference>
<dbReference type="RefSeq" id="XP_022671762.1">
    <property type="nucleotide sequence ID" value="XM_022816027.1"/>
</dbReference>
<dbReference type="EC" id="5.3.1.6" evidence="4"/>
<reference evidence="7" key="1">
    <citation type="submission" date="2021-01" db="UniProtKB">
        <authorList>
            <consortium name="EnsemblMetazoa"/>
        </authorList>
    </citation>
    <scope>IDENTIFICATION</scope>
</reference>
<dbReference type="InterPro" id="IPR004788">
    <property type="entry name" value="Ribose5P_isomerase_type_A"/>
</dbReference>
<dbReference type="OMA" id="LGIPMYN"/>
<dbReference type="GO" id="GO:0004751">
    <property type="term" value="F:ribose-5-phosphate isomerase activity"/>
    <property type="evidence" value="ECO:0007669"/>
    <property type="project" value="UniProtKB-EC"/>
</dbReference>
<accession>A0A7M7KTH2</accession>
<dbReference type="Gene3D" id="3.30.70.260">
    <property type="match status" value="1"/>
</dbReference>
<protein>
    <recommendedName>
        <fullName evidence="4">ribose-5-phosphate isomerase</fullName>
        <ecNumber evidence="4">5.3.1.6</ecNumber>
    </recommendedName>
    <alternativeName>
        <fullName evidence="6">Phosphoriboisomerase</fullName>
    </alternativeName>
</protein>
<dbReference type="NCBIfam" id="NF001924">
    <property type="entry name" value="PRK00702.1"/>
    <property type="match status" value="1"/>
</dbReference>
<dbReference type="KEGG" id="vde:111254797"/>
<dbReference type="EnsemblMetazoa" id="XM_022816027">
    <property type="protein sequence ID" value="XP_022671762"/>
    <property type="gene ID" value="LOC111254797"/>
</dbReference>
<comment type="catalytic activity">
    <reaction evidence="1">
        <text>aldehydo-D-ribose 5-phosphate = D-ribulose 5-phosphate</text>
        <dbReference type="Rhea" id="RHEA:14657"/>
        <dbReference type="ChEBI" id="CHEBI:58121"/>
        <dbReference type="ChEBI" id="CHEBI:58273"/>
        <dbReference type="EC" id="5.3.1.6"/>
    </reaction>
</comment>
<dbReference type="FunFam" id="3.30.70.260:FF:000018">
    <property type="entry name" value="Ribose-5-phosphate isomerase A"/>
    <property type="match status" value="1"/>
</dbReference>
<evidence type="ECO:0000313" key="7">
    <source>
        <dbReference type="EnsemblMetazoa" id="XP_022671762"/>
    </source>
</evidence>
<dbReference type="Proteomes" id="UP000594260">
    <property type="component" value="Unplaced"/>
</dbReference>
<dbReference type="InterPro" id="IPR020672">
    <property type="entry name" value="Ribose5P_isomerase_typA_subgr"/>
</dbReference>
<dbReference type="GeneID" id="111254797"/>
<keyword evidence="5" id="KW-0413">Isomerase</keyword>
<dbReference type="SUPFAM" id="SSF100950">
    <property type="entry name" value="NagB/RpiA/CoA transferase-like"/>
    <property type="match status" value="1"/>
</dbReference>